<dbReference type="InterPro" id="IPR050922">
    <property type="entry name" value="LytR/CpsA/Psr_CW_biosynth"/>
</dbReference>
<dbReference type="InterPro" id="IPR004474">
    <property type="entry name" value="LytR_CpsA_psr"/>
</dbReference>
<dbReference type="OrthoDB" id="9782542at2"/>
<dbReference type="NCBIfam" id="TIGR00350">
    <property type="entry name" value="lytR_cpsA_psr"/>
    <property type="match status" value="1"/>
</dbReference>
<accession>A0A498RC69</accession>
<feature type="domain" description="LytR/CpsA/Psr regulator C-terminal" evidence="5">
    <location>
        <begin position="389"/>
        <end position="475"/>
    </location>
</feature>
<evidence type="ECO:0000259" key="5">
    <source>
        <dbReference type="Pfam" id="PF13399"/>
    </source>
</evidence>
<gene>
    <name evidence="6" type="ORF">LUCI_4120</name>
</gene>
<feature type="compositionally biased region" description="Pro residues" evidence="2">
    <location>
        <begin position="364"/>
        <end position="373"/>
    </location>
</feature>
<feature type="domain" description="Cell envelope-related transcriptional attenuator" evidence="4">
    <location>
        <begin position="79"/>
        <end position="227"/>
    </location>
</feature>
<keyword evidence="3" id="KW-0472">Membrane</keyword>
<feature type="compositionally biased region" description="Basic and acidic residues" evidence="2">
    <location>
        <begin position="350"/>
        <end position="363"/>
    </location>
</feature>
<dbReference type="Gene3D" id="3.30.70.2390">
    <property type="match status" value="1"/>
</dbReference>
<evidence type="ECO:0000259" key="4">
    <source>
        <dbReference type="Pfam" id="PF03816"/>
    </source>
</evidence>
<keyword evidence="7" id="KW-1185">Reference proteome</keyword>
<dbReference type="AlphaFoldDB" id="A0A498RC69"/>
<dbReference type="RefSeq" id="WP_122629685.1">
    <property type="nucleotide sequence ID" value="NZ_UPPP01000098.1"/>
</dbReference>
<dbReference type="PANTHER" id="PTHR33392">
    <property type="entry name" value="POLYISOPRENYL-TEICHOIC ACID--PEPTIDOGLYCAN TEICHOIC ACID TRANSFERASE TAGU"/>
    <property type="match status" value="1"/>
</dbReference>
<evidence type="ECO:0000256" key="2">
    <source>
        <dbReference type="SAM" id="MobiDB-lite"/>
    </source>
</evidence>
<evidence type="ECO:0000256" key="1">
    <source>
        <dbReference type="ARBA" id="ARBA00006068"/>
    </source>
</evidence>
<feature type="region of interest" description="Disordered" evidence="2">
    <location>
        <begin position="340"/>
        <end position="387"/>
    </location>
</feature>
<evidence type="ECO:0000313" key="7">
    <source>
        <dbReference type="Proteomes" id="UP000277811"/>
    </source>
</evidence>
<keyword evidence="3" id="KW-0812">Transmembrane</keyword>
<dbReference type="Pfam" id="PF13399">
    <property type="entry name" value="LytR_C"/>
    <property type="match status" value="1"/>
</dbReference>
<dbReference type="Gene3D" id="3.40.630.190">
    <property type="entry name" value="LCP protein"/>
    <property type="match status" value="1"/>
</dbReference>
<comment type="similarity">
    <text evidence="1">Belongs to the LytR/CpsA/Psr (LCP) family.</text>
</comment>
<evidence type="ECO:0000313" key="6">
    <source>
        <dbReference type="EMBL" id="VBB08839.1"/>
    </source>
</evidence>
<name>A0A498RC69_9FIRM</name>
<sequence>MTSRLEKRLENQRSQRVKVWSILLMLILFTLVATASYLWFSGGTLEKARRNAAGLISPGSNKVNILVMGVDERQEDVGRSDTLFLLTVDTKTNAVSLLSVPRDTRVKIPGHGWDKINSAFAYGGHKLSQEAVEDLLGIGIDYYIKINFAGFKKIIDAVGGVDINVEKRMHYADPYDDNGGLYIDLKPGLQHMDGATAIQYVRYRDEEGDIGRIGRQQKFMKAMLKEVISPAIITRIPSIIQEVVGAIDTNMSTSEMLNLAKILNEAYKQGLQTDMVPGKPAYINDISYWLPDISLLRTHVAQIEGIPLDNRYRETSRRMAGEYQNSIPREMKVTEAPAKALQLIKPVKPNKPDKTNLEEKPKPPDQPAPPPRPKQPDAPAAKTSAEPARIRIDIVNASGVADAGEKVAALLRNEGFEVTGVTNITAPYKNTVVVSNTTDSAVVNHLTGLPFKYSLQVTKDDSKSTQATVVLGTDYANQ</sequence>
<dbReference type="Pfam" id="PF03816">
    <property type="entry name" value="LytR_cpsA_psr"/>
    <property type="match status" value="1"/>
</dbReference>
<dbReference type="EMBL" id="UPPP01000098">
    <property type="protein sequence ID" value="VBB08839.1"/>
    <property type="molecule type" value="Genomic_DNA"/>
</dbReference>
<proteinExistence type="inferred from homology"/>
<protein>
    <submittedName>
        <fullName evidence="6">Lytr cell envelope-related transcriptional attenuator</fullName>
    </submittedName>
</protein>
<dbReference type="Proteomes" id="UP000277811">
    <property type="component" value="Unassembled WGS sequence"/>
</dbReference>
<evidence type="ECO:0000256" key="3">
    <source>
        <dbReference type="SAM" id="Phobius"/>
    </source>
</evidence>
<reference evidence="6 7" key="1">
    <citation type="submission" date="2018-06" db="EMBL/GenBank/DDBJ databases">
        <authorList>
            <person name="Strepis N."/>
        </authorList>
    </citation>
    <scope>NUCLEOTIDE SEQUENCE [LARGE SCALE GENOMIC DNA]</scope>
    <source>
        <strain evidence="6">LUCI</strain>
    </source>
</reference>
<keyword evidence="3" id="KW-1133">Transmembrane helix</keyword>
<organism evidence="6 7">
    <name type="scientific">Lucifera butyrica</name>
    <dbReference type="NCBI Taxonomy" id="1351585"/>
    <lineage>
        <taxon>Bacteria</taxon>
        <taxon>Bacillati</taxon>
        <taxon>Bacillota</taxon>
        <taxon>Negativicutes</taxon>
        <taxon>Veillonellales</taxon>
        <taxon>Veillonellaceae</taxon>
        <taxon>Lucifera</taxon>
    </lineage>
</organism>
<dbReference type="InterPro" id="IPR027381">
    <property type="entry name" value="LytR/CpsA/Psr_C"/>
</dbReference>
<dbReference type="PANTHER" id="PTHR33392:SF6">
    <property type="entry name" value="POLYISOPRENYL-TEICHOIC ACID--PEPTIDOGLYCAN TEICHOIC ACID TRANSFERASE TAGU"/>
    <property type="match status" value="1"/>
</dbReference>
<feature type="transmembrane region" description="Helical" evidence="3">
    <location>
        <begin position="20"/>
        <end position="40"/>
    </location>
</feature>